<keyword evidence="4 7" id="KW-0812">Transmembrane</keyword>
<dbReference type="AlphaFoldDB" id="A0AAW8RTE0"/>
<comment type="subcellular location">
    <subcellularLocation>
        <location evidence="1">Cell membrane</location>
        <topology evidence="1">Multi-pass membrane protein</topology>
    </subcellularLocation>
</comment>
<dbReference type="InterPro" id="IPR051539">
    <property type="entry name" value="T4SS-coupling_protein"/>
</dbReference>
<comment type="caution">
    <text evidence="9">The sequence shown here is derived from an EMBL/GenBank/DDBJ whole genome shotgun (WGS) entry which is preliminary data.</text>
</comment>
<evidence type="ECO:0000256" key="5">
    <source>
        <dbReference type="ARBA" id="ARBA00022989"/>
    </source>
</evidence>
<keyword evidence="3" id="KW-1003">Cell membrane</keyword>
<dbReference type="Pfam" id="PF02534">
    <property type="entry name" value="T4SS-DNA_transf"/>
    <property type="match status" value="1"/>
</dbReference>
<evidence type="ECO:0000313" key="9">
    <source>
        <dbReference type="EMBL" id="MDT2401464.1"/>
    </source>
</evidence>
<dbReference type="EMBL" id="JARPWH010000007">
    <property type="protein sequence ID" value="MDT2401464.1"/>
    <property type="molecule type" value="Genomic_DNA"/>
</dbReference>
<feature type="transmembrane region" description="Helical" evidence="7">
    <location>
        <begin position="100"/>
        <end position="124"/>
    </location>
</feature>
<dbReference type="Proteomes" id="UP001260773">
    <property type="component" value="Unassembled WGS sequence"/>
</dbReference>
<feature type="domain" description="TraD/TraG TraM recognition site" evidence="8">
    <location>
        <begin position="779"/>
        <end position="897"/>
    </location>
</feature>
<organism evidence="9 10">
    <name type="scientific">Enterococcus avium</name>
    <name type="common">Streptococcus avium</name>
    <dbReference type="NCBI Taxonomy" id="33945"/>
    <lineage>
        <taxon>Bacteria</taxon>
        <taxon>Bacillati</taxon>
        <taxon>Bacillota</taxon>
        <taxon>Bacilli</taxon>
        <taxon>Lactobacillales</taxon>
        <taxon>Enterococcaceae</taxon>
        <taxon>Enterococcus</taxon>
    </lineage>
</organism>
<feature type="transmembrane region" description="Helical" evidence="7">
    <location>
        <begin position="203"/>
        <end position="223"/>
    </location>
</feature>
<dbReference type="InterPro" id="IPR027417">
    <property type="entry name" value="P-loop_NTPase"/>
</dbReference>
<sequence length="1002" mass="114307">MGRLSYLYTVFTDLLLSSIWTRILGIVILGGLIFLFRNKILKIPQIINKHRNRLIRNINELKNNPHRFQEKIHWKVLNYREALFNEKTISIKDLLKKALLFLPALFVLTIGNALFRAIYAIPLINKQRKRFQKEMKPIFYFKSKSSVAVMGIIGTLLASLVTNYAVNIIRGLIGFIARVITTTSLQSFNPYMFLAKNLVDYSIFSKAPILAIPVFIVFTIIAWKSSWINFEQYRNYNANEAGDDQFTEFKALERQYKKIPNKTEMFDGHGGIPMVHKNAPNLQGYSLGSKMKWRNKSFTKILTNAEKILGRADKPSGYYFIDDETKNALYIGMTRSGKGETFVNPTIDIISRAKIPSSMIIADPKGELYQSSYDTLRKRGFDVEVLSFQNMDFSMSYNPFELAIQAAKKGYYEKTQTLVNSVAESIYRNGKQTDGKNAYWENSAIGLFNAITMALIDRAKETFSNGEKDAWETITIRNVATFLIELGSEEVLVDVEGNIVEEPEQDQPVFKKSKLTVYFDNLRKINRIKFSKFREMADLNFQGTNFAGEETKGNVYSNMVSFLTLYLQDNVAKLTSKNSIDMESVGNPRRMSIKFRTSSSADIQNDYRFQTAQVNIYGKQGKGLNATEVQYVKNASAIIDGEGYLNYVIAPKLPDKFRITVDFNNINNDSKNIVSHEYEFKGEKVYKTKGLRKVKDKYTRKPILDRIKTEVVRKPEMNSVIETHNIEFVYSDKPKAIFLVTPPNRPEYNAIASFFINQLFNANYEMALNSDGRKTVNRIQFILDEFANIPAIPKMDEKLSIGLGQNIQFMLFIQNYGQLVEKYGKEVANSIMGNCSINAYLKSTDPETQKKYSTMLGTKTITKRTKSGNVLDESNPNIRFDNSEQSLLTETQLAKLQSGEAVIIRGVKGEDNAGRKVTTDPIFASGETEFPHRYMFLNKEFDQSRTLSDIPVESKHRHLELREIAVDATTALDNIIDWKLGLSEESFSSDGEAKLARRNQAA</sequence>
<evidence type="ECO:0000256" key="2">
    <source>
        <dbReference type="ARBA" id="ARBA00008806"/>
    </source>
</evidence>
<protein>
    <submittedName>
        <fullName evidence="9">Type IV secretory system conjugative DNA transfer family protein</fullName>
    </submittedName>
</protein>
<dbReference type="GO" id="GO:0005886">
    <property type="term" value="C:plasma membrane"/>
    <property type="evidence" value="ECO:0007669"/>
    <property type="project" value="UniProtKB-SubCell"/>
</dbReference>
<keyword evidence="6 7" id="KW-0472">Membrane</keyword>
<dbReference type="NCBIfam" id="NF045973">
    <property type="entry name" value="conju_CD1115"/>
    <property type="match status" value="1"/>
</dbReference>
<dbReference type="Gene3D" id="3.40.50.300">
    <property type="entry name" value="P-loop containing nucleotide triphosphate hydrolases"/>
    <property type="match status" value="2"/>
</dbReference>
<evidence type="ECO:0000256" key="6">
    <source>
        <dbReference type="ARBA" id="ARBA00023136"/>
    </source>
</evidence>
<evidence type="ECO:0000256" key="4">
    <source>
        <dbReference type="ARBA" id="ARBA00022692"/>
    </source>
</evidence>
<name>A0AAW8RTE0_ENTAV</name>
<proteinExistence type="inferred from homology"/>
<reference evidence="9" key="1">
    <citation type="submission" date="2023-03" db="EMBL/GenBank/DDBJ databases">
        <authorList>
            <person name="Shen W."/>
            <person name="Cai J."/>
        </authorList>
    </citation>
    <scope>NUCLEOTIDE SEQUENCE</scope>
    <source>
        <strain evidence="9">P33-2</strain>
    </source>
</reference>
<evidence type="ECO:0000256" key="1">
    <source>
        <dbReference type="ARBA" id="ARBA00004651"/>
    </source>
</evidence>
<dbReference type="SUPFAM" id="SSF52540">
    <property type="entry name" value="P-loop containing nucleoside triphosphate hydrolases"/>
    <property type="match status" value="1"/>
</dbReference>
<evidence type="ECO:0000313" key="10">
    <source>
        <dbReference type="Proteomes" id="UP001260773"/>
    </source>
</evidence>
<feature type="transmembrane region" description="Helical" evidence="7">
    <location>
        <begin position="7"/>
        <end position="36"/>
    </location>
</feature>
<keyword evidence="5 7" id="KW-1133">Transmembrane helix</keyword>
<dbReference type="CDD" id="cd01127">
    <property type="entry name" value="TrwB_TraG_TraD_VirD4"/>
    <property type="match status" value="2"/>
</dbReference>
<feature type="transmembrane region" description="Helical" evidence="7">
    <location>
        <begin position="145"/>
        <end position="166"/>
    </location>
</feature>
<evidence type="ECO:0000256" key="3">
    <source>
        <dbReference type="ARBA" id="ARBA00022475"/>
    </source>
</evidence>
<evidence type="ECO:0000256" key="7">
    <source>
        <dbReference type="SAM" id="Phobius"/>
    </source>
</evidence>
<accession>A0AAW8RTE0</accession>
<comment type="similarity">
    <text evidence="2">Belongs to the VirD4/TraG family.</text>
</comment>
<dbReference type="PANTHER" id="PTHR37937">
    <property type="entry name" value="CONJUGATIVE TRANSFER: DNA TRANSPORT"/>
    <property type="match status" value="1"/>
</dbReference>
<dbReference type="RefSeq" id="WP_311860857.1">
    <property type="nucleotide sequence ID" value="NZ_JARPWD010000006.1"/>
</dbReference>
<gene>
    <name evidence="9" type="ORF">P7D43_03705</name>
</gene>
<dbReference type="InterPro" id="IPR003688">
    <property type="entry name" value="TraG/VirD4"/>
</dbReference>
<dbReference type="InterPro" id="IPR032689">
    <property type="entry name" value="TraG-D_C"/>
</dbReference>
<dbReference type="Pfam" id="PF12696">
    <property type="entry name" value="TraG-D_C"/>
    <property type="match status" value="1"/>
</dbReference>
<dbReference type="PANTHER" id="PTHR37937:SF1">
    <property type="entry name" value="CONJUGATIVE TRANSFER: DNA TRANSPORT"/>
    <property type="match status" value="1"/>
</dbReference>
<evidence type="ECO:0000259" key="8">
    <source>
        <dbReference type="Pfam" id="PF12696"/>
    </source>
</evidence>